<gene>
    <name evidence="3" type="ORF">ERS852407_01883</name>
</gene>
<accession>A0A174CJE3</accession>
<proteinExistence type="predicted"/>
<organism evidence="3 4">
    <name type="scientific">Hungatella hathewayi</name>
    <dbReference type="NCBI Taxonomy" id="154046"/>
    <lineage>
        <taxon>Bacteria</taxon>
        <taxon>Bacillati</taxon>
        <taxon>Bacillota</taxon>
        <taxon>Clostridia</taxon>
        <taxon>Lachnospirales</taxon>
        <taxon>Lachnospiraceae</taxon>
        <taxon>Hungatella</taxon>
    </lineage>
</organism>
<dbReference type="InterPro" id="IPR024466">
    <property type="entry name" value="CHP02679_N"/>
</dbReference>
<dbReference type="RefSeq" id="WP_055654469.1">
    <property type="nucleotide sequence ID" value="NZ_CABIXC010000004.1"/>
</dbReference>
<evidence type="ECO:0000313" key="4">
    <source>
        <dbReference type="Proteomes" id="UP000095651"/>
    </source>
</evidence>
<dbReference type="Proteomes" id="UP000095651">
    <property type="component" value="Unassembled WGS sequence"/>
</dbReference>
<sequence>MEHKRKITAEEYYSDSNLKRMLNAVFNKYRSYGSSRGKIKLVISSQAEAQRLQTFFGPRVRGLLGVGDQLSMEMSVIEEELGKRFMLTVPSLYEILYHEPLLTKKESLVKADTEWETLFTNVVEKLQNEENINIVDKAFCELTYDWLYRLWKKEPGSGYRILQAGMKDYNAALTSLKISLEALWYLMMDLERLEQVEVKKFNKIYLSMLANFVEGDHALDDKKTLAGRLFFRALEQIYTQKHRENEIPDPLEHVPAFMRKRMIYRLYHLQDDTISSIFHKFTLDLYESMKEETVNLSNVEAMDKIETKSDLFLIENPSVFQYLIDCLKDYVNGHKISKEFIRDRFPIIICTSGCFRTAVLEYVRKYIERTPKCRIYFSGDFDRAGIEMMEKLKDYFPQNVYPFQMDTRTYLYGLNGKCREMSEKDREILSEKDSQLAKLMALHGKKVYQERIAANLWKVLLKEIQRVEMAMYQTQEEMERTNYQVR</sequence>
<evidence type="ECO:0000313" key="3">
    <source>
        <dbReference type="EMBL" id="CUO11666.1"/>
    </source>
</evidence>
<dbReference type="EMBL" id="CYZE01000004">
    <property type="protein sequence ID" value="CUO11666.1"/>
    <property type="molecule type" value="Genomic_DNA"/>
</dbReference>
<evidence type="ECO:0000259" key="1">
    <source>
        <dbReference type="Pfam" id="PF09664"/>
    </source>
</evidence>
<name>A0A174CJE3_9FIRM</name>
<dbReference type="Pfam" id="PF09664">
    <property type="entry name" value="DUF2399"/>
    <property type="match status" value="1"/>
</dbReference>
<protein>
    <submittedName>
        <fullName evidence="3">Protein of uncharacterized function C-terminus (DUF2399)</fullName>
    </submittedName>
</protein>
<reference evidence="3 4" key="1">
    <citation type="submission" date="2015-09" db="EMBL/GenBank/DDBJ databases">
        <authorList>
            <consortium name="Pathogen Informatics"/>
        </authorList>
    </citation>
    <scope>NUCLEOTIDE SEQUENCE [LARGE SCALE GENOMIC DNA]</scope>
    <source>
        <strain evidence="3 4">2789STDY5608850</strain>
    </source>
</reference>
<dbReference type="AlphaFoldDB" id="A0A174CJE3"/>
<feature type="domain" description="Conserved hypothetical protein CHP02679 N terminus" evidence="2">
    <location>
        <begin position="36"/>
        <end position="282"/>
    </location>
</feature>
<dbReference type="InterPro" id="IPR024465">
    <property type="entry name" value="DUF2399"/>
</dbReference>
<dbReference type="Pfam" id="PF11796">
    <property type="entry name" value="DUF3323"/>
    <property type="match status" value="1"/>
</dbReference>
<feature type="domain" description="DUF2399" evidence="1">
    <location>
        <begin position="295"/>
        <end position="459"/>
    </location>
</feature>
<evidence type="ECO:0000259" key="2">
    <source>
        <dbReference type="Pfam" id="PF11796"/>
    </source>
</evidence>